<sequence length="1171" mass="135127">MPLYFQDDLFSITKDQKKYINIKSLIRTTFTFVYSIFIFTTAVLVLNKYYSFPGIVAIENSINHLQEFFKKKSADRKFIMFFRKLLMVFRYLKNSNLKKNKNELEECIEIDCKSGSSESFNETGLYDYAFDHSIISKAASDDWVAAIPRIHKQVMSNEFYSNKLFTLKGVELIHWGIHTGYPSFSQLLKNTSEILSSFIEMCFRQTQTPAYQTGHIVKSMLWSGVYIWATTKMYRKNNNDPWNFKRIPEIYYFFESTFLWMLSYDYVIGIFAGAITIILTHAGAIFTIESPSEKEYNSLFDYLYYSVVTIGTVGYGDFSPRKREGRLATIILITLTLVLLPHEFQRLKEALNTPPDSIGSFIRKNDTYLCIIGPIPPKLLFITKSLSLQKQRRFKSIVLVTPIQILEYQNIVKISQQRGYIRLSIKQGFLGSAINNLVQYSSIVLIYGSEKPILHDVICNEGTQKSDFDALITVMCLTNLLGLKDKFFLIFYSSQVASLSKITGVLGSLSLENLRIKLLSKCISNCPGFLPIMLHLIIPKNENMLKKLQEPPKNTFFTSNIDRSKITPYEWKCRWRGLHFKVYTLRFPNSFFGYPIQIFTKYIYKHLGIFLIGVYCPDTNRTYLNPHQYIIGDNSNIYYEGSNYLGIVLSSSISLVKKAELLESPKNYTEEFIKKVGRRSCSPSNVFLNRSKKFKSKEYIENKDQLNIYDCTIISEIHKHCDSNDTDKNIIKNLININETGKNIQITQHNREFTNLINYSSSYDDQCLFDQVKNMVLPNHFEETASNMTNINSKFDICKINSNTVSFSQSNLNFLPETNTGIPVVSNYLEAISKVFTNREYPIVLIIGWCEQIDMLVKLTFSLKPSNFIVLCEKIIDSSFINEEFFGRIAQISGVGTSEHDLKQAGVLVASRIIIFDSTGNPSNIYKEELINVRYGKHAIGTWIVVCYLFSKYKKKDNCLVGSQKMPPLIIDIKETDIGLLLFQYSDDWPTRIDGSTYSIPYKNELDFFYSRQFLSGQFFVDNIIDSLIPFLVPILDNNPINKSFINQIIYGNPTSKPFGNVRYYNEKNCSLQMEEIPFVFVNSTFYNLFSQLLKHGRLAIGIYRPIRVDDHQFNKKQDIKTQKFSPSLGDLESVINENSVKECFNCETHLIISCPPPKFKINLGDCVYFL</sequence>
<feature type="transmembrane region" description="Helical" evidence="11">
    <location>
        <begin position="25"/>
        <end position="46"/>
    </location>
</feature>
<evidence type="ECO:0000313" key="14">
    <source>
        <dbReference type="Proteomes" id="UP000242991"/>
    </source>
</evidence>
<dbReference type="GO" id="GO:0005267">
    <property type="term" value="F:potassium channel activity"/>
    <property type="evidence" value="ECO:0007669"/>
    <property type="project" value="UniProtKB-KW"/>
</dbReference>
<keyword evidence="2" id="KW-0813">Transport</keyword>
<evidence type="ECO:0000256" key="1">
    <source>
        <dbReference type="ARBA" id="ARBA00004141"/>
    </source>
</evidence>
<proteinExistence type="predicted"/>
<dbReference type="VEuPathDB" id="CryptoDB:CPATCC_0013650"/>
<keyword evidence="8" id="KW-0406">Ion transport</keyword>
<evidence type="ECO:0000256" key="3">
    <source>
        <dbReference type="ARBA" id="ARBA00022538"/>
    </source>
</evidence>
<dbReference type="PANTHER" id="PTHR10027:SF10">
    <property type="entry name" value="SLOWPOKE 2, ISOFORM D"/>
    <property type="match status" value="1"/>
</dbReference>
<comment type="subcellular location">
    <subcellularLocation>
        <location evidence="1">Membrane</location>
        <topology evidence="1">Multi-pass membrane protein</topology>
    </subcellularLocation>
</comment>
<dbReference type="AlphaFoldDB" id="A0A7G2HJL0"/>
<keyword evidence="4 11" id="KW-0812">Transmembrane</keyword>
<accession>A0A7G2HJL0</accession>
<evidence type="ECO:0000256" key="10">
    <source>
        <dbReference type="ARBA" id="ARBA00023303"/>
    </source>
</evidence>
<feature type="transmembrane region" description="Helical" evidence="11">
    <location>
        <begin position="325"/>
        <end position="342"/>
    </location>
</feature>
<keyword evidence="5" id="KW-0631">Potassium channel</keyword>
<dbReference type="InterPro" id="IPR047871">
    <property type="entry name" value="K_chnl_Slo-like"/>
</dbReference>
<gene>
    <name evidence="13" type="ORF">1MB.214</name>
</gene>
<dbReference type="GO" id="GO:0016020">
    <property type="term" value="C:membrane"/>
    <property type="evidence" value="ECO:0007669"/>
    <property type="project" value="UniProtKB-SubCell"/>
</dbReference>
<name>A0A7G2HJL0_CRYPV</name>
<evidence type="ECO:0000256" key="6">
    <source>
        <dbReference type="ARBA" id="ARBA00022958"/>
    </source>
</evidence>
<keyword evidence="9 11" id="KW-0472">Membrane</keyword>
<evidence type="ECO:0000256" key="7">
    <source>
        <dbReference type="ARBA" id="ARBA00022989"/>
    </source>
</evidence>
<dbReference type="EMBL" id="BX538351">
    <property type="protein sequence ID" value="CAD98503.1"/>
    <property type="molecule type" value="Genomic_DNA"/>
</dbReference>
<evidence type="ECO:0000256" key="2">
    <source>
        <dbReference type="ARBA" id="ARBA00022448"/>
    </source>
</evidence>
<keyword evidence="10" id="KW-0407">Ion channel</keyword>
<dbReference type="Pfam" id="PF07885">
    <property type="entry name" value="Ion_trans_2"/>
    <property type="match status" value="1"/>
</dbReference>
<dbReference type="Gene3D" id="1.10.287.70">
    <property type="match status" value="1"/>
</dbReference>
<protein>
    <submittedName>
        <fullName evidence="13">Conserved hypothetical multi-pass transmembrane protein, possible ion transporter</fullName>
    </submittedName>
</protein>
<dbReference type="SUPFAM" id="SSF81324">
    <property type="entry name" value="Voltage-gated potassium channels"/>
    <property type="match status" value="1"/>
</dbReference>
<feature type="transmembrane region" description="Helical" evidence="11">
    <location>
        <begin position="300"/>
        <end position="318"/>
    </location>
</feature>
<keyword evidence="7 11" id="KW-1133">Transmembrane helix</keyword>
<feature type="transmembrane region" description="Helical" evidence="11">
    <location>
        <begin position="266"/>
        <end position="288"/>
    </location>
</feature>
<evidence type="ECO:0000256" key="8">
    <source>
        <dbReference type="ARBA" id="ARBA00023065"/>
    </source>
</evidence>
<evidence type="ECO:0000256" key="11">
    <source>
        <dbReference type="SAM" id="Phobius"/>
    </source>
</evidence>
<evidence type="ECO:0000256" key="4">
    <source>
        <dbReference type="ARBA" id="ARBA00022692"/>
    </source>
</evidence>
<keyword evidence="6" id="KW-0630">Potassium</keyword>
<evidence type="ECO:0000259" key="12">
    <source>
        <dbReference type="Pfam" id="PF07885"/>
    </source>
</evidence>
<evidence type="ECO:0000256" key="9">
    <source>
        <dbReference type="ARBA" id="ARBA00023136"/>
    </source>
</evidence>
<keyword evidence="3" id="KW-0633">Potassium transport</keyword>
<feature type="domain" description="Potassium channel" evidence="12">
    <location>
        <begin position="275"/>
        <end position="340"/>
    </location>
</feature>
<dbReference type="InterPro" id="IPR013099">
    <property type="entry name" value="K_chnl_dom"/>
</dbReference>
<dbReference type="Proteomes" id="UP000242991">
    <property type="component" value="Chromosome 6"/>
</dbReference>
<evidence type="ECO:0000313" key="13">
    <source>
        <dbReference type="EMBL" id="CAD98503.1"/>
    </source>
</evidence>
<dbReference type="PANTHER" id="PTHR10027">
    <property type="entry name" value="CALCIUM-ACTIVATED POTASSIUM CHANNEL ALPHA CHAIN"/>
    <property type="match status" value="1"/>
</dbReference>
<organism evidence="13 14">
    <name type="scientific">Cryptosporidium parvum</name>
    <dbReference type="NCBI Taxonomy" id="5807"/>
    <lineage>
        <taxon>Eukaryota</taxon>
        <taxon>Sar</taxon>
        <taxon>Alveolata</taxon>
        <taxon>Apicomplexa</taxon>
        <taxon>Conoidasida</taxon>
        <taxon>Coccidia</taxon>
        <taxon>Eucoccidiorida</taxon>
        <taxon>Eimeriorina</taxon>
        <taxon>Cryptosporidiidae</taxon>
        <taxon>Cryptosporidium</taxon>
    </lineage>
</organism>
<reference evidence="13 14" key="1">
    <citation type="journal article" date="2003" name="Genome Res.">
        <title>Integrated mapping, chromosomal sequencing and sequence analysis of Cryptosporidium parvum.</title>
        <authorList>
            <person name="Bankier A.T."/>
            <person name="Spriggs H.F."/>
            <person name="Fartmann B."/>
            <person name="Konfortov B.A."/>
            <person name="Madera M."/>
            <person name="Vogel C."/>
            <person name="Teichmann S.A."/>
            <person name="Ivens A."/>
            <person name="Dear P.H."/>
        </authorList>
    </citation>
    <scope>NUCLEOTIDE SEQUENCE [LARGE SCALE GENOMIC DNA]</scope>
    <source>
        <strain evidence="13 14">Iowa</strain>
    </source>
</reference>
<evidence type="ECO:0000256" key="5">
    <source>
        <dbReference type="ARBA" id="ARBA00022826"/>
    </source>
</evidence>